<evidence type="ECO:0000256" key="4">
    <source>
        <dbReference type="ARBA" id="ARBA00004904"/>
    </source>
</evidence>
<feature type="site" description="Essential for catalytic activity" evidence="11">
    <location>
        <position position="168"/>
    </location>
</feature>
<feature type="binding site" evidence="11">
    <location>
        <begin position="144"/>
        <end position="148"/>
    </location>
    <ligand>
        <name>D-ribulose 5-phosphate</name>
        <dbReference type="ChEBI" id="CHEBI:58121"/>
    </ligand>
</feature>
<dbReference type="FunFam" id="3.90.870.10:FF:000001">
    <property type="entry name" value="Riboflavin biosynthesis protein RibBA"/>
    <property type="match status" value="1"/>
</dbReference>
<gene>
    <name evidence="11 13" type="primary">ribB</name>
    <name evidence="13" type="ORF">JL106_09075</name>
</gene>
<name>A0A939BZ83_9ACTN</name>
<dbReference type="PANTHER" id="PTHR21327:SF18">
    <property type="entry name" value="3,4-DIHYDROXY-2-BUTANONE 4-PHOSPHATE SYNTHASE"/>
    <property type="match status" value="1"/>
</dbReference>
<dbReference type="GO" id="GO:0000287">
    <property type="term" value="F:magnesium ion binding"/>
    <property type="evidence" value="ECO:0007669"/>
    <property type="project" value="UniProtKB-UniRule"/>
</dbReference>
<comment type="cofactor">
    <cofactor evidence="11">
        <name>Mg(2+)</name>
        <dbReference type="ChEBI" id="CHEBI:18420"/>
    </cofactor>
    <cofactor evidence="11">
        <name>Mn(2+)</name>
        <dbReference type="ChEBI" id="CHEBI:29035"/>
    </cofactor>
    <text evidence="11">Binds 2 divalent metal cations per subunit. Magnesium or manganese.</text>
</comment>
<dbReference type="InterPro" id="IPR036144">
    <property type="entry name" value="RibA-like_sf"/>
</dbReference>
<comment type="similarity">
    <text evidence="11">Belongs to the DHBP synthase family.</text>
</comment>
<evidence type="ECO:0000256" key="7">
    <source>
        <dbReference type="ARBA" id="ARBA00022723"/>
    </source>
</evidence>
<keyword evidence="10 11" id="KW-0456">Lyase</keyword>
<comment type="catalytic activity">
    <reaction evidence="1 11">
        <text>D-ribulose 5-phosphate = (2S)-2-hydroxy-3-oxobutyl phosphate + formate + H(+)</text>
        <dbReference type="Rhea" id="RHEA:18457"/>
        <dbReference type="ChEBI" id="CHEBI:15378"/>
        <dbReference type="ChEBI" id="CHEBI:15740"/>
        <dbReference type="ChEBI" id="CHEBI:58121"/>
        <dbReference type="ChEBI" id="CHEBI:58830"/>
        <dbReference type="EC" id="4.1.99.12"/>
    </reaction>
</comment>
<keyword evidence="6 11" id="KW-0686">Riboflavin biosynthesis</keyword>
<feature type="binding site" evidence="11">
    <location>
        <position position="147"/>
    </location>
    <ligand>
        <name>Mg(2+)</name>
        <dbReference type="ChEBI" id="CHEBI:18420"/>
        <label>2</label>
    </ligand>
</feature>
<dbReference type="Pfam" id="PF00925">
    <property type="entry name" value="GTP_cyclohydro2"/>
    <property type="match status" value="1"/>
</dbReference>
<keyword evidence="8 11" id="KW-0460">Magnesium</keyword>
<keyword evidence="7 11" id="KW-0479">Metal-binding</keyword>
<comment type="similarity">
    <text evidence="5">In the N-terminal section; belongs to the DHBP synthase family.</text>
</comment>
<dbReference type="GO" id="GO:0005829">
    <property type="term" value="C:cytosol"/>
    <property type="evidence" value="ECO:0007669"/>
    <property type="project" value="TreeGrafter"/>
</dbReference>
<dbReference type="SUPFAM" id="SSF142695">
    <property type="entry name" value="RibA-like"/>
    <property type="match status" value="1"/>
</dbReference>
<dbReference type="PIRSF" id="PIRSF001259">
    <property type="entry name" value="RibA"/>
    <property type="match status" value="1"/>
</dbReference>
<dbReference type="GO" id="GO:0009231">
    <property type="term" value="P:riboflavin biosynthetic process"/>
    <property type="evidence" value="ECO:0007669"/>
    <property type="project" value="UniProtKB-UniRule"/>
</dbReference>
<dbReference type="HAMAP" id="MF_00180">
    <property type="entry name" value="RibB"/>
    <property type="match status" value="1"/>
</dbReference>
<dbReference type="GO" id="GO:0008686">
    <property type="term" value="F:3,4-dihydroxy-2-butanone-4-phosphate synthase activity"/>
    <property type="evidence" value="ECO:0007669"/>
    <property type="project" value="UniProtKB-UniRule"/>
</dbReference>
<dbReference type="GO" id="GO:0003935">
    <property type="term" value="F:GTP cyclohydrolase II activity"/>
    <property type="evidence" value="ECO:0007669"/>
    <property type="project" value="TreeGrafter"/>
</dbReference>
<organism evidence="13 14">
    <name type="scientific">Nakamurella leprariae</name>
    <dbReference type="NCBI Taxonomy" id="2803911"/>
    <lineage>
        <taxon>Bacteria</taxon>
        <taxon>Bacillati</taxon>
        <taxon>Actinomycetota</taxon>
        <taxon>Actinomycetes</taxon>
        <taxon>Nakamurellales</taxon>
        <taxon>Nakamurellaceae</taxon>
        <taxon>Nakamurella</taxon>
    </lineage>
</organism>
<feature type="binding site" evidence="11">
    <location>
        <begin position="31"/>
        <end position="32"/>
    </location>
    <ligand>
        <name>D-ribulose 5-phosphate</name>
        <dbReference type="ChEBI" id="CHEBI:58121"/>
    </ligand>
</feature>
<evidence type="ECO:0000256" key="6">
    <source>
        <dbReference type="ARBA" id="ARBA00022619"/>
    </source>
</evidence>
<dbReference type="AlphaFoldDB" id="A0A939BZ83"/>
<dbReference type="InterPro" id="IPR000422">
    <property type="entry name" value="DHBP_synthase_RibB"/>
</dbReference>
<protein>
    <recommendedName>
        <fullName evidence="11">3,4-dihydroxy-2-butanone 4-phosphate synthase</fullName>
        <shortName evidence="11">DHBP synthase</shortName>
        <ecNumber evidence="11">4.1.99.12</ecNumber>
    </recommendedName>
</protein>
<evidence type="ECO:0000313" key="13">
    <source>
        <dbReference type="EMBL" id="MBM9467426.1"/>
    </source>
</evidence>
<dbReference type="Proteomes" id="UP000663792">
    <property type="component" value="Unassembled WGS sequence"/>
</dbReference>
<feature type="site" description="Essential for catalytic activity" evidence="11">
    <location>
        <position position="130"/>
    </location>
</feature>
<dbReference type="Gene3D" id="3.40.50.10990">
    <property type="entry name" value="GTP cyclohydrolase II"/>
    <property type="match status" value="1"/>
</dbReference>
<evidence type="ECO:0000313" key="14">
    <source>
        <dbReference type="Proteomes" id="UP000663792"/>
    </source>
</evidence>
<evidence type="ECO:0000256" key="9">
    <source>
        <dbReference type="ARBA" id="ARBA00023211"/>
    </source>
</evidence>
<comment type="pathway">
    <text evidence="4 11">Cofactor biosynthesis; riboflavin biosynthesis; 2-hydroxy-3-oxobutyl phosphate from D-ribulose 5-phosphate: step 1/1.</text>
</comment>
<evidence type="ECO:0000259" key="12">
    <source>
        <dbReference type="Pfam" id="PF00925"/>
    </source>
</evidence>
<dbReference type="SUPFAM" id="SSF55821">
    <property type="entry name" value="YrdC/RibB"/>
    <property type="match status" value="1"/>
</dbReference>
<proteinExistence type="inferred from homology"/>
<keyword evidence="9 11" id="KW-0464">Manganese</keyword>
<feature type="binding site" evidence="11">
    <location>
        <position position="32"/>
    </location>
    <ligand>
        <name>Mg(2+)</name>
        <dbReference type="ChEBI" id="CHEBI:18420"/>
        <label>2</label>
    </ligand>
</feature>
<dbReference type="InterPro" id="IPR032677">
    <property type="entry name" value="GTP_cyclohydro_II"/>
</dbReference>
<dbReference type="Gene3D" id="3.90.870.10">
    <property type="entry name" value="DHBP synthase"/>
    <property type="match status" value="1"/>
</dbReference>
<feature type="domain" description="GTP cyclohydrolase II" evidence="12">
    <location>
        <begin position="227"/>
        <end position="389"/>
    </location>
</feature>
<comment type="cofactor">
    <cofactor evidence="2">
        <name>Mn(2+)</name>
        <dbReference type="ChEBI" id="CHEBI:29035"/>
    </cofactor>
</comment>
<sequence>MTASVRFDTLDRAVAELRLGRPVVVVDDEDRENEGDLIWVAELATPQTVGFAVRYSSGILCVAMDETRADELDLPPMAAKNTDPKGTAYAVTVDARHGVSTGISAADRALTIKLLGEAGTRADELTRPGHVLPLRAKPGGVLQRTGHTEAAVDLARMAGCTPVGALVEVVSEQDPTGMARAPELREFADRHGLAMISIAMLVAHRQAHQAPIVHPTPTDLVPSHGAERVASVRLPMPNATARMVGYRGSDGREYVAVVSGSVAGEREVLLAVHAECLAGQAFGSLRCQCRGDLLADVDTTAEQAPGIVLYLRDEEPGADSRSGVLNTLRRYQLQDQARALAATGRPCPPAEAPAEILVDILRDLGPASVRLLPGSERFAAQLRGAGVPVDTLSSDLRTLLRATALG</sequence>
<dbReference type="Pfam" id="PF00926">
    <property type="entry name" value="DHBP_synthase"/>
    <property type="match status" value="1"/>
</dbReference>
<feature type="binding site" evidence="11">
    <location>
        <position position="36"/>
    </location>
    <ligand>
        <name>D-ribulose 5-phosphate</name>
        <dbReference type="ChEBI" id="CHEBI:58121"/>
    </ligand>
</feature>
<keyword evidence="14" id="KW-1185">Reference proteome</keyword>
<dbReference type="NCBIfam" id="TIGR00506">
    <property type="entry name" value="ribB"/>
    <property type="match status" value="1"/>
</dbReference>
<dbReference type="PANTHER" id="PTHR21327">
    <property type="entry name" value="GTP CYCLOHYDROLASE II-RELATED"/>
    <property type="match status" value="1"/>
</dbReference>
<comment type="subunit">
    <text evidence="11">Homodimer.</text>
</comment>
<reference evidence="13" key="1">
    <citation type="submission" date="2021-01" db="EMBL/GenBank/DDBJ databases">
        <title>YIM 132084 draft genome.</title>
        <authorList>
            <person name="An D."/>
        </authorList>
    </citation>
    <scope>NUCLEOTIDE SEQUENCE</scope>
    <source>
        <strain evidence="13">YIM 132084</strain>
    </source>
</reference>
<accession>A0A939BZ83</accession>
<comment type="caution">
    <text evidence="13">The sequence shown here is derived from an EMBL/GenBank/DDBJ whole genome shotgun (WGS) entry which is preliminary data.</text>
</comment>
<evidence type="ECO:0000256" key="10">
    <source>
        <dbReference type="ARBA" id="ARBA00023239"/>
    </source>
</evidence>
<dbReference type="GO" id="GO:0030145">
    <property type="term" value="F:manganese ion binding"/>
    <property type="evidence" value="ECO:0007669"/>
    <property type="project" value="UniProtKB-UniRule"/>
</dbReference>
<evidence type="ECO:0000256" key="3">
    <source>
        <dbReference type="ARBA" id="ARBA00002284"/>
    </source>
</evidence>
<dbReference type="RefSeq" id="WP_205260359.1">
    <property type="nucleotide sequence ID" value="NZ_JAERWK010000010.1"/>
</dbReference>
<dbReference type="InterPro" id="IPR017945">
    <property type="entry name" value="DHBP_synth_RibB-like_a/b_dom"/>
</dbReference>
<evidence type="ECO:0000256" key="8">
    <source>
        <dbReference type="ARBA" id="ARBA00022842"/>
    </source>
</evidence>
<comment type="function">
    <text evidence="3 11">Catalyzes the conversion of D-ribulose 5-phosphate to formate and 3,4-dihydroxy-2-butanone 4-phosphate.</text>
</comment>
<feature type="binding site" evidence="11">
    <location>
        <position position="32"/>
    </location>
    <ligand>
        <name>Mg(2+)</name>
        <dbReference type="ChEBI" id="CHEBI:18420"/>
        <label>1</label>
    </ligand>
</feature>
<evidence type="ECO:0000256" key="1">
    <source>
        <dbReference type="ARBA" id="ARBA00000141"/>
    </source>
</evidence>
<dbReference type="EMBL" id="JAERWK010000010">
    <property type="protein sequence ID" value="MBM9467426.1"/>
    <property type="molecule type" value="Genomic_DNA"/>
</dbReference>
<dbReference type="EC" id="4.1.99.12" evidence="11"/>
<evidence type="ECO:0000256" key="11">
    <source>
        <dbReference type="HAMAP-Rule" id="MF_00180"/>
    </source>
</evidence>
<evidence type="ECO:0000256" key="2">
    <source>
        <dbReference type="ARBA" id="ARBA00001936"/>
    </source>
</evidence>
<evidence type="ECO:0000256" key="5">
    <source>
        <dbReference type="ARBA" id="ARBA00005520"/>
    </source>
</evidence>